<dbReference type="RefSeq" id="WP_184577987.1">
    <property type="nucleotide sequence ID" value="NZ_JACHJL010000022.1"/>
</dbReference>
<evidence type="ECO:0000313" key="1">
    <source>
        <dbReference type="EMBL" id="MBB5939240.1"/>
    </source>
</evidence>
<dbReference type="EMBL" id="JACHJL010000022">
    <property type="protein sequence ID" value="MBB5939240.1"/>
    <property type="molecule type" value="Genomic_DNA"/>
</dbReference>
<comment type="caution">
    <text evidence="1">The sequence shown here is derived from an EMBL/GenBank/DDBJ whole genome shotgun (WGS) entry which is preliminary data.</text>
</comment>
<organism evidence="1 2">
    <name type="scientific">Streptomyces zagrosensis</name>
    <dbReference type="NCBI Taxonomy" id="1042984"/>
    <lineage>
        <taxon>Bacteria</taxon>
        <taxon>Bacillati</taxon>
        <taxon>Actinomycetota</taxon>
        <taxon>Actinomycetes</taxon>
        <taxon>Kitasatosporales</taxon>
        <taxon>Streptomycetaceae</taxon>
        <taxon>Streptomyces</taxon>
    </lineage>
</organism>
<dbReference type="Proteomes" id="UP000588098">
    <property type="component" value="Unassembled WGS sequence"/>
</dbReference>
<keyword evidence="2" id="KW-1185">Reference proteome</keyword>
<accession>A0A7W9V1I4</accession>
<name>A0A7W9V1I4_9ACTN</name>
<reference evidence="1 2" key="1">
    <citation type="submission" date="2020-08" db="EMBL/GenBank/DDBJ databases">
        <title>Genomic Encyclopedia of Type Strains, Phase III (KMG-III): the genomes of soil and plant-associated and newly described type strains.</title>
        <authorList>
            <person name="Whitman W."/>
        </authorList>
    </citation>
    <scope>NUCLEOTIDE SEQUENCE [LARGE SCALE GENOMIC DNA]</scope>
    <source>
        <strain evidence="1 2">CECT 8305</strain>
    </source>
</reference>
<proteinExistence type="predicted"/>
<sequence length="88" mass="9239">MATHTRTPSFAKRAVRSAISSAVIADSCAFQAIRAVPSGEEAITSARRSPSWPPDFELGMVRGGAYGGGELQLQQLVLHRLPCQSAGG</sequence>
<dbReference type="AlphaFoldDB" id="A0A7W9V1I4"/>
<gene>
    <name evidence="1" type="ORF">FHS42_006333</name>
</gene>
<evidence type="ECO:0000313" key="2">
    <source>
        <dbReference type="Proteomes" id="UP000588098"/>
    </source>
</evidence>
<protein>
    <submittedName>
        <fullName evidence="1">Uncharacterized protein</fullName>
    </submittedName>
</protein>